<sequence length="138" mass="14472">MEEDNLNSPAAPAVAGDAAAASVVLPSLSSLSIYDKPLSRSKSTSPPDVSTRRNHTAILHFGVPLDDVHAHVQANGGSLQMEFIFVGDDYTQGKGSCRVLCPTFEAKTALLDSPVQLSPNMVKHSSGEECPLPSPCGL</sequence>
<dbReference type="EMBL" id="JAVIJP010000036">
    <property type="protein sequence ID" value="KAL3628847.1"/>
    <property type="molecule type" value="Genomic_DNA"/>
</dbReference>
<keyword evidence="2" id="KW-1185">Reference proteome</keyword>
<proteinExistence type="predicted"/>
<gene>
    <name evidence="1" type="ORF">CASFOL_027893</name>
</gene>
<protein>
    <recommendedName>
        <fullName evidence="3">RRM domain-containing protein</fullName>
    </recommendedName>
</protein>
<evidence type="ECO:0000313" key="2">
    <source>
        <dbReference type="Proteomes" id="UP001632038"/>
    </source>
</evidence>
<evidence type="ECO:0008006" key="3">
    <source>
        <dbReference type="Google" id="ProtNLM"/>
    </source>
</evidence>
<accession>A0ABD3CJR2</accession>
<dbReference type="AlphaFoldDB" id="A0ABD3CJR2"/>
<comment type="caution">
    <text evidence="1">The sequence shown here is derived from an EMBL/GenBank/DDBJ whole genome shotgun (WGS) entry which is preliminary data.</text>
</comment>
<organism evidence="1 2">
    <name type="scientific">Castilleja foliolosa</name>
    <dbReference type="NCBI Taxonomy" id="1961234"/>
    <lineage>
        <taxon>Eukaryota</taxon>
        <taxon>Viridiplantae</taxon>
        <taxon>Streptophyta</taxon>
        <taxon>Embryophyta</taxon>
        <taxon>Tracheophyta</taxon>
        <taxon>Spermatophyta</taxon>
        <taxon>Magnoliopsida</taxon>
        <taxon>eudicotyledons</taxon>
        <taxon>Gunneridae</taxon>
        <taxon>Pentapetalae</taxon>
        <taxon>asterids</taxon>
        <taxon>lamiids</taxon>
        <taxon>Lamiales</taxon>
        <taxon>Orobanchaceae</taxon>
        <taxon>Pedicularideae</taxon>
        <taxon>Castillejinae</taxon>
        <taxon>Castilleja</taxon>
    </lineage>
</organism>
<dbReference type="Proteomes" id="UP001632038">
    <property type="component" value="Unassembled WGS sequence"/>
</dbReference>
<name>A0ABD3CJR2_9LAMI</name>
<evidence type="ECO:0000313" key="1">
    <source>
        <dbReference type="EMBL" id="KAL3628847.1"/>
    </source>
</evidence>
<reference evidence="2" key="1">
    <citation type="journal article" date="2024" name="IScience">
        <title>Strigolactones Initiate the Formation of Haustorium-like Structures in Castilleja.</title>
        <authorList>
            <person name="Buerger M."/>
            <person name="Peterson D."/>
            <person name="Chory J."/>
        </authorList>
    </citation>
    <scope>NUCLEOTIDE SEQUENCE [LARGE SCALE GENOMIC DNA]</scope>
</reference>